<keyword evidence="4" id="KW-0843">Virulence</keyword>
<evidence type="ECO:0000256" key="6">
    <source>
        <dbReference type="SAM" id="SignalP"/>
    </source>
</evidence>
<dbReference type="InterPro" id="IPR008701">
    <property type="entry name" value="NPP1"/>
</dbReference>
<dbReference type="PANTHER" id="PTHR33657">
    <property type="entry name" value="DOMAIN PROTEIN, PUTATIVE (AFU_ORTHOLOGUE AFUA_5G00600)-RELATED"/>
    <property type="match status" value="1"/>
</dbReference>
<feature type="compositionally biased region" description="Basic and acidic residues" evidence="5">
    <location>
        <begin position="246"/>
        <end position="261"/>
    </location>
</feature>
<gene>
    <name evidence="7" type="primary">NLP6.1</name>
</gene>
<feature type="chain" id="PRO_5003608083" evidence="6">
    <location>
        <begin position="21"/>
        <end position="422"/>
    </location>
</feature>
<keyword evidence="3" id="KW-0964">Secreted</keyword>
<feature type="compositionally biased region" description="Low complexity" evidence="5">
    <location>
        <begin position="331"/>
        <end position="351"/>
    </location>
</feature>
<feature type="compositionally biased region" description="Low complexity" evidence="5">
    <location>
        <begin position="382"/>
        <end position="422"/>
    </location>
</feature>
<evidence type="ECO:0000256" key="5">
    <source>
        <dbReference type="SAM" id="MobiDB-lite"/>
    </source>
</evidence>
<evidence type="ECO:0000256" key="4">
    <source>
        <dbReference type="ARBA" id="ARBA00023026"/>
    </source>
</evidence>
<comment type="similarity">
    <text evidence="2">Belongs to the Necrosis inducing protein (NPP1) family.</text>
</comment>
<comment type="subcellular location">
    <subcellularLocation>
        <location evidence="1">Secreted</location>
    </subcellularLocation>
</comment>
<protein>
    <submittedName>
        <fullName evidence="7">Nep1-like protein</fullName>
    </submittedName>
</protein>
<dbReference type="Pfam" id="PF05630">
    <property type="entry name" value="NPP1"/>
    <property type="match status" value="1"/>
</dbReference>
<evidence type="ECO:0000256" key="1">
    <source>
        <dbReference type="ARBA" id="ARBA00004613"/>
    </source>
</evidence>
<dbReference type="PANTHER" id="PTHR33657:SF8">
    <property type="entry name" value="DOMAIN PROTEIN, PUTATIVE (AFU_ORTHOLOGUE AFUA_5G00600)-RELATED"/>
    <property type="match status" value="1"/>
</dbReference>
<dbReference type="AlphaFoldDB" id="H6W1B8"/>
<feature type="compositionally biased region" description="Basic and acidic residues" evidence="5">
    <location>
        <begin position="280"/>
        <end position="294"/>
    </location>
</feature>
<dbReference type="EMBL" id="JQ027039">
    <property type="protein sequence ID" value="AEZ06580.1"/>
    <property type="molecule type" value="mRNA"/>
</dbReference>
<name>H6W1B8_HYAAB</name>
<feature type="compositionally biased region" description="Polar residues" evidence="5">
    <location>
        <begin position="262"/>
        <end position="279"/>
    </location>
</feature>
<keyword evidence="6" id="KW-0732">Signal</keyword>
<evidence type="ECO:0000256" key="2">
    <source>
        <dbReference type="ARBA" id="ARBA00009520"/>
    </source>
</evidence>
<accession>H6W1B8</accession>
<feature type="compositionally biased region" description="Acidic residues" evidence="5">
    <location>
        <begin position="301"/>
        <end position="317"/>
    </location>
</feature>
<dbReference type="VEuPathDB" id="FungiDB:HpaG814784"/>
<organism evidence="7">
    <name type="scientific">Hyaloperonospora arabidopsidis</name>
    <name type="common">Peronospora arabidopsidis</name>
    <dbReference type="NCBI Taxonomy" id="272952"/>
    <lineage>
        <taxon>Eukaryota</taxon>
        <taxon>Sar</taxon>
        <taxon>Stramenopiles</taxon>
        <taxon>Oomycota</taxon>
        <taxon>Peronosporomycetes</taxon>
        <taxon>Peronosporales</taxon>
        <taxon>Peronosporaceae</taxon>
        <taxon>Hyaloperonospora</taxon>
    </lineage>
</organism>
<evidence type="ECO:0000256" key="3">
    <source>
        <dbReference type="ARBA" id="ARBA00022525"/>
    </source>
</evidence>
<proteinExistence type="evidence at transcript level"/>
<reference evidence="7" key="1">
    <citation type="journal article" date="2012" name="Mol. Plant Microbe Interact.">
        <title>Nontoxic Nep1-like proteins of the downy mildew pathogen Hyaloperonospora arabidopsidis: repression of necrosis-inducing activity by a surface-exposed region.</title>
        <authorList>
            <person name="Cabral A."/>
            <person name="Oome S."/>
            <person name="Sander N."/>
            <person name="Kufner I."/>
            <person name="Nurnberger T."/>
            <person name="Van den Ackerveken G."/>
        </authorList>
    </citation>
    <scope>NUCLEOTIDE SEQUENCE</scope>
    <source>
        <strain evidence="7">Emoy2</strain>
    </source>
</reference>
<dbReference type="GO" id="GO:0005576">
    <property type="term" value="C:extracellular region"/>
    <property type="evidence" value="ECO:0007669"/>
    <property type="project" value="UniProtKB-SubCell"/>
</dbReference>
<sequence length="422" mass="46091">MKASAFLCATLLTVLPLVKSDQCVEVRAPHDQIHPYEKPEETTVSEKAAAQYQPSLHSSHGCDPYAAVDAEGRTSGGLKATGDSRGKCGQSYMGGQVYARGEWWDKQFGIVYAWYFPKDSVRDGIGHRYDWEWATIWLNNPEANVSEIRGVTTIGSGGPKRTDKLKPENRVGDTVKLDYRDHGRRHFIALSGNDGQLQPLIMWDQMTEASRCAFNTVGWNKHRLMPLADTVFEKTLATAYGSPATKGDESKVSQVGRENHEGSQVGQENHEGSQASQVGRENHEGSQAGRENHEGSQASQEDSEESQASQEDSEESGESQPSQEDNEESGESQASQEDSEESQASQEGSGESQEEEASQEDSEESQATQEDSEESQEDSEESQASQEGSEESQASQEGSEESQASQEGSEESQASQEGSEEG</sequence>
<evidence type="ECO:0000313" key="7">
    <source>
        <dbReference type="EMBL" id="AEZ06580.1"/>
    </source>
</evidence>
<feature type="signal peptide" evidence="6">
    <location>
        <begin position="1"/>
        <end position="20"/>
    </location>
</feature>
<feature type="compositionally biased region" description="Acidic residues" evidence="5">
    <location>
        <begin position="352"/>
        <end position="381"/>
    </location>
</feature>
<feature type="region of interest" description="Disordered" evidence="5">
    <location>
        <begin position="241"/>
        <end position="422"/>
    </location>
</feature>